<protein>
    <submittedName>
        <fullName evidence="1">Uncharacterized protein</fullName>
    </submittedName>
</protein>
<dbReference type="Proteomes" id="UP001227268">
    <property type="component" value="Unassembled WGS sequence"/>
</dbReference>
<keyword evidence="2" id="KW-1185">Reference proteome</keyword>
<evidence type="ECO:0000313" key="2">
    <source>
        <dbReference type="Proteomes" id="UP001227268"/>
    </source>
</evidence>
<gene>
    <name evidence="1" type="ORF">QFC21_005632</name>
</gene>
<sequence>MVRGHSSVVDSARDTPVVTGSTIARLSAPSSPTDVPASVTTGSSPSRHPTPVPSVAPTTILGLSPHLIAEIGENLKNSHATLWRLARASKELKSGLSKPLHRTKVWQRETARGAENAKRWKEFAKSAEASDVRHLVYQSKGNAQPQLSKTHLKSFVKHHQKLISIAFWSPTEKYAEANVEAVLLLQQPFRPCNFDDTFRSLAYLARYEGDGRRCRWGTKTAKKSKLDIEFSSNRDEDGRDDEAAVNFPTHSYGLFQVALSRSKSSTSDPPASLIAQLGGALSHVENKGKSELVVQFITWVEREKAVLLVNAMAEINPLALCTHLVFEMGSHDSSPGPDLSESMQFLGLFKKAFLDAFRLTEFDHDMSVCIRVHGPDSSVQTLRIEALAGYYPTIWVSGLSMGWGGKWAQEEDTWKYEQSQCKVKTRDVK</sequence>
<dbReference type="EMBL" id="JASBWT010000022">
    <property type="protein sequence ID" value="KAJ9095266.1"/>
    <property type="molecule type" value="Genomic_DNA"/>
</dbReference>
<reference evidence="1" key="1">
    <citation type="submission" date="2023-04" db="EMBL/GenBank/DDBJ databases">
        <title>Draft Genome sequencing of Naganishia species isolated from polar environments using Oxford Nanopore Technology.</title>
        <authorList>
            <person name="Leo P."/>
            <person name="Venkateswaran K."/>
        </authorList>
    </citation>
    <scope>NUCLEOTIDE SEQUENCE</scope>
    <source>
        <strain evidence="1">MNA-CCFEE 5423</strain>
    </source>
</reference>
<organism evidence="1 2">
    <name type="scientific">Naganishia friedmannii</name>
    <dbReference type="NCBI Taxonomy" id="89922"/>
    <lineage>
        <taxon>Eukaryota</taxon>
        <taxon>Fungi</taxon>
        <taxon>Dikarya</taxon>
        <taxon>Basidiomycota</taxon>
        <taxon>Agaricomycotina</taxon>
        <taxon>Tremellomycetes</taxon>
        <taxon>Filobasidiales</taxon>
        <taxon>Filobasidiaceae</taxon>
        <taxon>Naganishia</taxon>
    </lineage>
</organism>
<proteinExistence type="predicted"/>
<name>A0ACC2V8S6_9TREE</name>
<comment type="caution">
    <text evidence="1">The sequence shown here is derived from an EMBL/GenBank/DDBJ whole genome shotgun (WGS) entry which is preliminary data.</text>
</comment>
<accession>A0ACC2V8S6</accession>
<evidence type="ECO:0000313" key="1">
    <source>
        <dbReference type="EMBL" id="KAJ9095266.1"/>
    </source>
</evidence>